<evidence type="ECO:0000313" key="4">
    <source>
        <dbReference type="EMBL" id="RDC56556.1"/>
    </source>
</evidence>
<dbReference type="CDD" id="cd00564">
    <property type="entry name" value="TMP_TenI"/>
    <property type="match status" value="1"/>
</dbReference>
<proteinExistence type="predicted"/>
<dbReference type="InterPro" id="IPR013785">
    <property type="entry name" value="Aldolase_TIM"/>
</dbReference>
<organism evidence="4 5">
    <name type="scientific">Pedobacter chinensis</name>
    <dbReference type="NCBI Taxonomy" id="2282421"/>
    <lineage>
        <taxon>Bacteria</taxon>
        <taxon>Pseudomonadati</taxon>
        <taxon>Bacteroidota</taxon>
        <taxon>Sphingobacteriia</taxon>
        <taxon>Sphingobacteriales</taxon>
        <taxon>Sphingobacteriaceae</taxon>
        <taxon>Pedobacter</taxon>
    </lineage>
</organism>
<dbReference type="InterPro" id="IPR022998">
    <property type="entry name" value="ThiamineP_synth_TenI"/>
</dbReference>
<dbReference type="Proteomes" id="UP000253961">
    <property type="component" value="Unassembled WGS sequence"/>
</dbReference>
<dbReference type="PANTHER" id="PTHR20857:SF23">
    <property type="entry name" value="THIAMINE BIOSYNTHETIC BIFUNCTIONAL ENZYME"/>
    <property type="match status" value="1"/>
</dbReference>
<dbReference type="SUPFAM" id="SSF51391">
    <property type="entry name" value="Thiamin phosphate synthase"/>
    <property type="match status" value="1"/>
</dbReference>
<keyword evidence="2" id="KW-0784">Thiamine biosynthesis</keyword>
<dbReference type="GO" id="GO:0009228">
    <property type="term" value="P:thiamine biosynthetic process"/>
    <property type="evidence" value="ECO:0007669"/>
    <property type="project" value="UniProtKB-KW"/>
</dbReference>
<evidence type="ECO:0000313" key="5">
    <source>
        <dbReference type="Proteomes" id="UP000253961"/>
    </source>
</evidence>
<dbReference type="GO" id="GO:0004789">
    <property type="term" value="F:thiamine-phosphate diphosphorylase activity"/>
    <property type="evidence" value="ECO:0007669"/>
    <property type="project" value="TreeGrafter"/>
</dbReference>
<dbReference type="PANTHER" id="PTHR20857">
    <property type="entry name" value="THIAMINE-PHOSPHATE PYROPHOSPHORYLASE"/>
    <property type="match status" value="1"/>
</dbReference>
<sequence>MRKRIQNGIYLIVDPSMDRDRLLNKLKEIVHEEIAAIQIWDNFNPNENLVEFINEILNLCHPKNIPVLINNRWELLKDTNLDGVHFDEVQDNIRQLKDELGKEIITGITCNNDLSIIKWANENGLDYISFCSMFPSSTANSCELINFNTVKEAKKITSLPVFLAGGIKHENIEMLNELNYSGIAVVSGIMNTDNPVEVLKKYQQKIKTS</sequence>
<protein>
    <submittedName>
        <fullName evidence="4">Thiamine phosphate synthase</fullName>
    </submittedName>
</protein>
<dbReference type="AlphaFoldDB" id="A0A369Q0N1"/>
<evidence type="ECO:0000259" key="3">
    <source>
        <dbReference type="Pfam" id="PF02581"/>
    </source>
</evidence>
<dbReference type="RefSeq" id="WP_115403275.1">
    <property type="nucleotide sequence ID" value="NZ_QPKV01000004.1"/>
</dbReference>
<gene>
    <name evidence="4" type="ORF">DU508_13325</name>
</gene>
<dbReference type="EMBL" id="QPKV01000004">
    <property type="protein sequence ID" value="RDC56556.1"/>
    <property type="molecule type" value="Genomic_DNA"/>
</dbReference>
<feature type="domain" description="Thiamine phosphate synthase/TenI" evidence="3">
    <location>
        <begin position="9"/>
        <end position="189"/>
    </location>
</feature>
<dbReference type="Gene3D" id="3.20.20.70">
    <property type="entry name" value="Aldolase class I"/>
    <property type="match status" value="1"/>
</dbReference>
<keyword evidence="5" id="KW-1185">Reference proteome</keyword>
<comment type="caution">
    <text evidence="4">The sequence shown here is derived from an EMBL/GenBank/DDBJ whole genome shotgun (WGS) entry which is preliminary data.</text>
</comment>
<dbReference type="OrthoDB" id="9810880at2"/>
<comment type="pathway">
    <text evidence="1">Cofactor biosynthesis; thiamine diphosphate biosynthesis.</text>
</comment>
<reference evidence="4 5" key="1">
    <citation type="submission" date="2018-07" db="EMBL/GenBank/DDBJ databases">
        <title>Pedobacter sp. nov., isolated from soil.</title>
        <authorList>
            <person name="Zhou L.Y."/>
            <person name="Du Z.J."/>
        </authorList>
    </citation>
    <scope>NUCLEOTIDE SEQUENCE [LARGE SCALE GENOMIC DNA]</scope>
    <source>
        <strain evidence="4 5">JDX94</strain>
    </source>
</reference>
<dbReference type="GO" id="GO:0005737">
    <property type="term" value="C:cytoplasm"/>
    <property type="evidence" value="ECO:0007669"/>
    <property type="project" value="TreeGrafter"/>
</dbReference>
<dbReference type="Pfam" id="PF02581">
    <property type="entry name" value="TMP-TENI"/>
    <property type="match status" value="1"/>
</dbReference>
<accession>A0A369Q0N1</accession>
<evidence type="ECO:0000256" key="1">
    <source>
        <dbReference type="ARBA" id="ARBA00004948"/>
    </source>
</evidence>
<name>A0A369Q0N1_9SPHI</name>
<evidence type="ECO:0000256" key="2">
    <source>
        <dbReference type="ARBA" id="ARBA00022977"/>
    </source>
</evidence>
<dbReference type="InterPro" id="IPR036206">
    <property type="entry name" value="ThiamineP_synth_sf"/>
</dbReference>